<protein>
    <submittedName>
        <fullName evidence="9">Endolytic transglycosylase MltG</fullName>
    </submittedName>
</protein>
<comment type="caution">
    <text evidence="9">The sequence shown here is derived from an EMBL/GenBank/DDBJ whole genome shotgun (WGS) entry which is preliminary data.</text>
</comment>
<evidence type="ECO:0000256" key="7">
    <source>
        <dbReference type="SAM" id="MobiDB-lite"/>
    </source>
</evidence>
<keyword evidence="6" id="KW-0961">Cell wall biogenesis/degradation</keyword>
<organism evidence="9 10">
    <name type="scientific">Patulibacter brassicae</name>
    <dbReference type="NCBI Taxonomy" id="1705717"/>
    <lineage>
        <taxon>Bacteria</taxon>
        <taxon>Bacillati</taxon>
        <taxon>Actinomycetota</taxon>
        <taxon>Thermoleophilia</taxon>
        <taxon>Solirubrobacterales</taxon>
        <taxon>Patulibacteraceae</taxon>
        <taxon>Patulibacter</taxon>
    </lineage>
</organism>
<dbReference type="PANTHER" id="PTHR30518">
    <property type="entry name" value="ENDOLYTIC MUREIN TRANSGLYCOSYLASE"/>
    <property type="match status" value="1"/>
</dbReference>
<evidence type="ECO:0000256" key="4">
    <source>
        <dbReference type="ARBA" id="ARBA00023136"/>
    </source>
</evidence>
<feature type="compositionally biased region" description="Basic and acidic residues" evidence="7">
    <location>
        <begin position="39"/>
        <end position="51"/>
    </location>
</feature>
<dbReference type="Gene3D" id="3.30.1490.480">
    <property type="entry name" value="Endolytic murein transglycosylase"/>
    <property type="match status" value="1"/>
</dbReference>
<feature type="region of interest" description="Disordered" evidence="7">
    <location>
        <begin position="377"/>
        <end position="396"/>
    </location>
</feature>
<keyword evidence="5" id="KW-0456">Lyase</keyword>
<evidence type="ECO:0000256" key="6">
    <source>
        <dbReference type="ARBA" id="ARBA00023316"/>
    </source>
</evidence>
<dbReference type="Proteomes" id="UP001277761">
    <property type="component" value="Unassembled WGS sequence"/>
</dbReference>
<dbReference type="NCBIfam" id="TIGR00247">
    <property type="entry name" value="endolytic transglycosylase MltG"/>
    <property type="match status" value="1"/>
</dbReference>
<evidence type="ECO:0000256" key="3">
    <source>
        <dbReference type="ARBA" id="ARBA00022989"/>
    </source>
</evidence>
<feature type="region of interest" description="Disordered" evidence="7">
    <location>
        <begin position="36"/>
        <end position="108"/>
    </location>
</feature>
<feature type="transmembrane region" description="Helical" evidence="8">
    <location>
        <begin position="118"/>
        <end position="138"/>
    </location>
</feature>
<feature type="compositionally biased region" description="Low complexity" evidence="7">
    <location>
        <begin position="52"/>
        <end position="69"/>
    </location>
</feature>
<dbReference type="Pfam" id="PF02618">
    <property type="entry name" value="YceG"/>
    <property type="match status" value="1"/>
</dbReference>
<gene>
    <name evidence="9" type="primary">mltG</name>
    <name evidence="9" type="ORF">SK069_18205</name>
</gene>
<dbReference type="HAMAP" id="MF_02065">
    <property type="entry name" value="MltG"/>
    <property type="match status" value="1"/>
</dbReference>
<evidence type="ECO:0000313" key="10">
    <source>
        <dbReference type="Proteomes" id="UP001277761"/>
    </source>
</evidence>
<evidence type="ECO:0000256" key="1">
    <source>
        <dbReference type="ARBA" id="ARBA00022475"/>
    </source>
</evidence>
<dbReference type="InterPro" id="IPR003770">
    <property type="entry name" value="MLTG-like"/>
</dbReference>
<reference evidence="9 10" key="1">
    <citation type="submission" date="2023-11" db="EMBL/GenBank/DDBJ databases">
        <authorList>
            <person name="Xu M."/>
            <person name="Jiang T."/>
        </authorList>
    </citation>
    <scope>NUCLEOTIDE SEQUENCE [LARGE SCALE GENOMIC DNA]</scope>
    <source>
        <strain evidence="9 10">SD</strain>
    </source>
</reference>
<dbReference type="PANTHER" id="PTHR30518:SF2">
    <property type="entry name" value="ENDOLYTIC MUREIN TRANSGLYCOSYLASE"/>
    <property type="match status" value="1"/>
</dbReference>
<evidence type="ECO:0000256" key="8">
    <source>
        <dbReference type="SAM" id="Phobius"/>
    </source>
</evidence>
<keyword evidence="4 8" id="KW-0472">Membrane</keyword>
<dbReference type="RefSeq" id="WP_319955687.1">
    <property type="nucleotide sequence ID" value="NZ_JAXAVX010000015.1"/>
</dbReference>
<accession>A0ABU4VNV7</accession>
<keyword evidence="2 8" id="KW-0812">Transmembrane</keyword>
<keyword evidence="10" id="KW-1185">Reference proteome</keyword>
<feature type="non-terminal residue" evidence="9">
    <location>
        <position position="1"/>
    </location>
</feature>
<keyword evidence="1" id="KW-1003">Cell membrane</keyword>
<keyword evidence="3 8" id="KW-1133">Transmembrane helix</keyword>
<evidence type="ECO:0000256" key="5">
    <source>
        <dbReference type="ARBA" id="ARBA00023239"/>
    </source>
</evidence>
<evidence type="ECO:0000313" key="9">
    <source>
        <dbReference type="EMBL" id="MDX8153538.1"/>
    </source>
</evidence>
<dbReference type="EMBL" id="JAXAVX010000015">
    <property type="protein sequence ID" value="MDX8153538.1"/>
    <property type="molecule type" value="Genomic_DNA"/>
</dbReference>
<evidence type="ECO:0000256" key="2">
    <source>
        <dbReference type="ARBA" id="ARBA00022692"/>
    </source>
</evidence>
<sequence length="465" mass="50868">CGRRTSAAAHPQPLLQQDRRRARVLVRAAAGLLRHARCSRRDGSAKQERAPQRAAAQQERAAAAQRPPATRSERQEIRLAKRRAKIQRRTGTAPGPGGGPATVLGPRTAPARRGVSRLAAFLVLVPILVAIVVGVVLFQPLKGGGEGRVVVTIPPGSSVDDIGRLLHENGVVSNATFFAVRARLSGAAGDLRAGRLELRRDMSYGAAIDALQQDPLPPATVNVTVPEGLSRREAARVAREAGVRGSYLSASASSPGFDPHDYGQPRSRSGLEGFLFPATFELTRGNATARRLVDEQIGAFRRNIRGISWKRARRANLNRYDVLIIASLIEREVRVPSERRLVAAVIYNRLKEGTPLYIDATIRYAERNWTRPLRQSELRRPGPYNTRLRKGLPPTPIGSPGRAAIVAAANPARTDATYYVVRPCGKGRHNFSSSAEQFNRDAAFYESERKRLGRDPSDATNCRKR</sequence>
<name>A0ABU4VNV7_9ACTN</name>
<proteinExistence type="inferred from homology"/>